<sequence length="122" mass="13681">MNQSKHISSLFRRGSLDNSRRSPKIQQAEHGHGQEKSAHEITGGVPSSSIRLQPNRYIMITLYLHNSITFSTQLHHAQYNSPHGQTCPDRLELTRKRGTTGSVDFPGHSPPPLLTFRWSGPS</sequence>
<dbReference type="HOGENOM" id="CLU_2027111_0_0_1"/>
<dbReference type="Proteomes" id="UP000054477">
    <property type="component" value="Unassembled WGS sequence"/>
</dbReference>
<evidence type="ECO:0000313" key="2">
    <source>
        <dbReference type="EMBL" id="KIK03039.1"/>
    </source>
</evidence>
<feature type="compositionally biased region" description="Basic and acidic residues" evidence="1">
    <location>
        <begin position="27"/>
        <end position="39"/>
    </location>
</feature>
<accession>A0A0C9XNJ7</accession>
<name>A0A0C9XNJ7_9AGAR</name>
<feature type="region of interest" description="Disordered" evidence="1">
    <location>
        <begin position="98"/>
        <end position="122"/>
    </location>
</feature>
<organism evidence="2 3">
    <name type="scientific">Laccaria amethystina LaAM-08-1</name>
    <dbReference type="NCBI Taxonomy" id="1095629"/>
    <lineage>
        <taxon>Eukaryota</taxon>
        <taxon>Fungi</taxon>
        <taxon>Dikarya</taxon>
        <taxon>Basidiomycota</taxon>
        <taxon>Agaricomycotina</taxon>
        <taxon>Agaricomycetes</taxon>
        <taxon>Agaricomycetidae</taxon>
        <taxon>Agaricales</taxon>
        <taxon>Agaricineae</taxon>
        <taxon>Hydnangiaceae</taxon>
        <taxon>Laccaria</taxon>
    </lineage>
</organism>
<dbReference type="EMBL" id="KN838584">
    <property type="protein sequence ID" value="KIK03039.1"/>
    <property type="molecule type" value="Genomic_DNA"/>
</dbReference>
<evidence type="ECO:0000313" key="3">
    <source>
        <dbReference type="Proteomes" id="UP000054477"/>
    </source>
</evidence>
<proteinExistence type="predicted"/>
<gene>
    <name evidence="2" type="ORF">K443DRAFT_490627</name>
</gene>
<dbReference type="OrthoDB" id="10468342at2759"/>
<dbReference type="AlphaFoldDB" id="A0A0C9XNJ7"/>
<reference evidence="2 3" key="1">
    <citation type="submission" date="2014-04" db="EMBL/GenBank/DDBJ databases">
        <authorList>
            <consortium name="DOE Joint Genome Institute"/>
            <person name="Kuo A."/>
            <person name="Kohler A."/>
            <person name="Nagy L.G."/>
            <person name="Floudas D."/>
            <person name="Copeland A."/>
            <person name="Barry K.W."/>
            <person name="Cichocki N."/>
            <person name="Veneault-Fourrey C."/>
            <person name="LaButti K."/>
            <person name="Lindquist E.A."/>
            <person name="Lipzen A."/>
            <person name="Lundell T."/>
            <person name="Morin E."/>
            <person name="Murat C."/>
            <person name="Sun H."/>
            <person name="Tunlid A."/>
            <person name="Henrissat B."/>
            <person name="Grigoriev I.V."/>
            <person name="Hibbett D.S."/>
            <person name="Martin F."/>
            <person name="Nordberg H.P."/>
            <person name="Cantor M.N."/>
            <person name="Hua S.X."/>
        </authorList>
    </citation>
    <scope>NUCLEOTIDE SEQUENCE [LARGE SCALE GENOMIC DNA]</scope>
    <source>
        <strain evidence="2 3">LaAM-08-1</strain>
    </source>
</reference>
<feature type="region of interest" description="Disordered" evidence="1">
    <location>
        <begin position="1"/>
        <end position="48"/>
    </location>
</feature>
<reference evidence="3" key="2">
    <citation type="submission" date="2015-01" db="EMBL/GenBank/DDBJ databases">
        <title>Evolutionary Origins and Diversification of the Mycorrhizal Mutualists.</title>
        <authorList>
            <consortium name="DOE Joint Genome Institute"/>
            <consortium name="Mycorrhizal Genomics Consortium"/>
            <person name="Kohler A."/>
            <person name="Kuo A."/>
            <person name="Nagy L.G."/>
            <person name="Floudas D."/>
            <person name="Copeland A."/>
            <person name="Barry K.W."/>
            <person name="Cichocki N."/>
            <person name="Veneault-Fourrey C."/>
            <person name="LaButti K."/>
            <person name="Lindquist E.A."/>
            <person name="Lipzen A."/>
            <person name="Lundell T."/>
            <person name="Morin E."/>
            <person name="Murat C."/>
            <person name="Riley R."/>
            <person name="Ohm R."/>
            <person name="Sun H."/>
            <person name="Tunlid A."/>
            <person name="Henrissat B."/>
            <person name="Grigoriev I.V."/>
            <person name="Hibbett D.S."/>
            <person name="Martin F."/>
        </authorList>
    </citation>
    <scope>NUCLEOTIDE SEQUENCE [LARGE SCALE GENOMIC DNA]</scope>
    <source>
        <strain evidence="3">LaAM-08-1</strain>
    </source>
</reference>
<evidence type="ECO:0000256" key="1">
    <source>
        <dbReference type="SAM" id="MobiDB-lite"/>
    </source>
</evidence>
<protein>
    <submittedName>
        <fullName evidence="2">Uncharacterized protein</fullName>
    </submittedName>
</protein>
<keyword evidence="3" id="KW-1185">Reference proteome</keyword>